<gene>
    <name evidence="1" type="ORF">AORI_P019</name>
</gene>
<protein>
    <submittedName>
        <fullName evidence="1">Uncharacterized protein</fullName>
    </submittedName>
</protein>
<dbReference type="KEGG" id="aoi:AORI_P019"/>
<evidence type="ECO:0000313" key="2">
    <source>
        <dbReference type="Proteomes" id="UP000013968"/>
    </source>
</evidence>
<geneLocation type="plasmid" evidence="1 2">
    <name>pXL100</name>
</geneLocation>
<reference evidence="1 2" key="1">
    <citation type="journal article" date="2014" name="BMC Genomics">
        <title>Complete genome sequence and comparative genomic analyses of the vancomycin-producing Amycolatopsis orientalis.</title>
        <authorList>
            <person name="Xu L."/>
            <person name="Huang H."/>
            <person name="Wei W."/>
            <person name="Zhong Y."/>
            <person name="Tang B."/>
            <person name="Yuan H."/>
            <person name="Zhu L."/>
            <person name="Huang W."/>
            <person name="Ge M."/>
            <person name="Yang S."/>
            <person name="Zheng H."/>
            <person name="Jiang W."/>
            <person name="Chen D."/>
            <person name="Zhao G.P."/>
            <person name="Zhao W."/>
        </authorList>
    </citation>
    <scope>NUCLEOTIDE SEQUENCE [LARGE SCALE GENOMIC DNA]</scope>
    <source>
        <strain evidence="1 2">HCCB10007</strain>
        <plasmid evidence="1 2">pXL100</plasmid>
    </source>
</reference>
<dbReference type="HOGENOM" id="CLU_142063_0_0_11"/>
<accession>W6HVQ4</accession>
<dbReference type="Proteomes" id="UP000013968">
    <property type="component" value="Plasmid pXL100"/>
</dbReference>
<evidence type="ECO:0000313" key="1">
    <source>
        <dbReference type="EMBL" id="AHJ58534.1"/>
    </source>
</evidence>
<sequence>MMTERALRRTMVLALTWLGGAAGHEAGDYLVQRDADAQSKQHRGPRGRRALFSHVASYAATQLVAKLAVCRAAGTDVPLRALVYGELAEAVLHGVIDDGRPLRRFAAATGKTGFHDLNTGGVCGRALMDQAAHKALQLPIGAIVTALAATRREVAR</sequence>
<proteinExistence type="predicted"/>
<dbReference type="EMBL" id="CP003411">
    <property type="protein sequence ID" value="AHJ58534.1"/>
    <property type="molecule type" value="Genomic_DNA"/>
</dbReference>
<dbReference type="AlphaFoldDB" id="W6HVQ4"/>
<name>W6HVQ4_9PSEU</name>
<keyword evidence="1" id="KW-0614">Plasmid</keyword>
<keyword evidence="2" id="KW-1185">Reference proteome</keyword>
<organism evidence="1 2">
    <name type="scientific">Amycolatopsis keratiniphila</name>
    <dbReference type="NCBI Taxonomy" id="129921"/>
    <lineage>
        <taxon>Bacteria</taxon>
        <taxon>Bacillati</taxon>
        <taxon>Actinomycetota</taxon>
        <taxon>Actinomycetes</taxon>
        <taxon>Pseudonocardiales</taxon>
        <taxon>Pseudonocardiaceae</taxon>
        <taxon>Amycolatopsis</taxon>
        <taxon>Amycolatopsis japonica group</taxon>
    </lineage>
</organism>